<comment type="subcellular location">
    <subcellularLocation>
        <location evidence="1">Membrane</location>
        <topology evidence="1">Multi-pass membrane protein</topology>
    </subcellularLocation>
</comment>
<name>A0A2T6AT20_9RHOB</name>
<dbReference type="EMBL" id="QBKN01000014">
    <property type="protein sequence ID" value="PTX46886.1"/>
    <property type="molecule type" value="Genomic_DNA"/>
</dbReference>
<evidence type="ECO:0000259" key="6">
    <source>
        <dbReference type="Pfam" id="PF01794"/>
    </source>
</evidence>
<dbReference type="OrthoDB" id="7917288at2"/>
<keyword evidence="2 5" id="KW-0812">Transmembrane</keyword>
<reference evidence="7 8" key="1">
    <citation type="submission" date="2018-04" db="EMBL/GenBank/DDBJ databases">
        <title>Genomic Encyclopedia of Archaeal and Bacterial Type Strains, Phase II (KMG-II): from individual species to whole genera.</title>
        <authorList>
            <person name="Goeker M."/>
        </authorList>
    </citation>
    <scope>NUCLEOTIDE SEQUENCE [LARGE SCALE GENOMIC DNA]</scope>
    <source>
        <strain evidence="7 8">DSM 29329</strain>
    </source>
</reference>
<feature type="transmembrane region" description="Helical" evidence="5">
    <location>
        <begin position="170"/>
        <end position="189"/>
    </location>
</feature>
<evidence type="ECO:0000256" key="2">
    <source>
        <dbReference type="ARBA" id="ARBA00022692"/>
    </source>
</evidence>
<gene>
    <name evidence="7" type="ORF">C8N44_11427</name>
</gene>
<feature type="domain" description="Ferric oxidoreductase" evidence="6">
    <location>
        <begin position="43"/>
        <end position="156"/>
    </location>
</feature>
<protein>
    <submittedName>
        <fullName evidence="7">Ferric reductase like protein</fullName>
    </submittedName>
</protein>
<evidence type="ECO:0000256" key="1">
    <source>
        <dbReference type="ARBA" id="ARBA00004141"/>
    </source>
</evidence>
<dbReference type="RefSeq" id="WP_107976867.1">
    <property type="nucleotide sequence ID" value="NZ_BMEZ01000015.1"/>
</dbReference>
<dbReference type="Pfam" id="PF01794">
    <property type="entry name" value="Ferric_reduct"/>
    <property type="match status" value="1"/>
</dbReference>
<sequence length="201" mass="21208">MTLSRTILAWGALALFVAVPVLVAALSPLHAYRPPSYVAASLAGVLALGVLLIQPLLKTRPPGVAPARLRRWHRRTGFVLVVLVAVHVGGLLIASPPDAIDALLLRSPTPFSVWGVTSMWAVVLSAVLVALRRKMRLRPATWAAIHNVLALVVVLGTVIHAVQIEGTMGTVSKWALCLAALAAAIAAVARARFPGISRRGT</sequence>
<evidence type="ECO:0000313" key="8">
    <source>
        <dbReference type="Proteomes" id="UP000244069"/>
    </source>
</evidence>
<evidence type="ECO:0000256" key="4">
    <source>
        <dbReference type="ARBA" id="ARBA00023136"/>
    </source>
</evidence>
<evidence type="ECO:0000256" key="3">
    <source>
        <dbReference type="ARBA" id="ARBA00022989"/>
    </source>
</evidence>
<keyword evidence="8" id="KW-1185">Reference proteome</keyword>
<keyword evidence="4 5" id="KW-0472">Membrane</keyword>
<dbReference type="AlphaFoldDB" id="A0A2T6AT20"/>
<evidence type="ECO:0000313" key="7">
    <source>
        <dbReference type="EMBL" id="PTX46886.1"/>
    </source>
</evidence>
<dbReference type="GO" id="GO:0016020">
    <property type="term" value="C:membrane"/>
    <property type="evidence" value="ECO:0007669"/>
    <property type="project" value="UniProtKB-SubCell"/>
</dbReference>
<comment type="caution">
    <text evidence="7">The sequence shown here is derived from an EMBL/GenBank/DDBJ whole genome shotgun (WGS) entry which is preliminary data.</text>
</comment>
<organism evidence="7 8">
    <name type="scientific">Allosediminivita pacifica</name>
    <dbReference type="NCBI Taxonomy" id="1267769"/>
    <lineage>
        <taxon>Bacteria</taxon>
        <taxon>Pseudomonadati</taxon>
        <taxon>Pseudomonadota</taxon>
        <taxon>Alphaproteobacteria</taxon>
        <taxon>Rhodobacterales</taxon>
        <taxon>Paracoccaceae</taxon>
        <taxon>Allosediminivita</taxon>
    </lineage>
</organism>
<evidence type="ECO:0000256" key="5">
    <source>
        <dbReference type="SAM" id="Phobius"/>
    </source>
</evidence>
<dbReference type="Proteomes" id="UP000244069">
    <property type="component" value="Unassembled WGS sequence"/>
</dbReference>
<feature type="transmembrane region" description="Helical" evidence="5">
    <location>
        <begin position="35"/>
        <end position="57"/>
    </location>
</feature>
<proteinExistence type="predicted"/>
<feature type="transmembrane region" description="Helical" evidence="5">
    <location>
        <begin position="78"/>
        <end position="96"/>
    </location>
</feature>
<feature type="transmembrane region" description="Helical" evidence="5">
    <location>
        <begin position="111"/>
        <end position="131"/>
    </location>
</feature>
<dbReference type="InterPro" id="IPR013130">
    <property type="entry name" value="Fe3_Rdtase_TM_dom"/>
</dbReference>
<keyword evidence="3 5" id="KW-1133">Transmembrane helix</keyword>
<feature type="transmembrane region" description="Helical" evidence="5">
    <location>
        <begin position="143"/>
        <end position="164"/>
    </location>
</feature>
<accession>A0A2T6AT20</accession>